<comment type="caution">
    <text evidence="6">The sequence shown here is derived from an EMBL/GenBank/DDBJ whole genome shotgun (WGS) entry which is preliminary data.</text>
</comment>
<evidence type="ECO:0000256" key="3">
    <source>
        <dbReference type="ARBA" id="ARBA00023274"/>
    </source>
</evidence>
<dbReference type="Pfam" id="PF03297">
    <property type="entry name" value="Ribosomal_S25"/>
    <property type="match status" value="1"/>
</dbReference>
<name>A0AA38HG37_9CUCU</name>
<reference evidence="6" key="1">
    <citation type="journal article" date="2023" name="G3 (Bethesda)">
        <title>Whole genome assemblies of Zophobas morio and Tenebrio molitor.</title>
        <authorList>
            <person name="Kaur S."/>
            <person name="Stinson S.A."/>
            <person name="diCenzo G.C."/>
        </authorList>
    </citation>
    <scope>NUCLEOTIDE SEQUENCE</scope>
    <source>
        <strain evidence="6">QUZm001</strain>
    </source>
</reference>
<proteinExistence type="inferred from homology"/>
<evidence type="ECO:0000256" key="2">
    <source>
        <dbReference type="ARBA" id="ARBA00022980"/>
    </source>
</evidence>
<dbReference type="GO" id="GO:0005840">
    <property type="term" value="C:ribosome"/>
    <property type="evidence" value="ECO:0007669"/>
    <property type="project" value="UniProtKB-KW"/>
</dbReference>
<organism evidence="6 7">
    <name type="scientific">Zophobas morio</name>
    <dbReference type="NCBI Taxonomy" id="2755281"/>
    <lineage>
        <taxon>Eukaryota</taxon>
        <taxon>Metazoa</taxon>
        <taxon>Ecdysozoa</taxon>
        <taxon>Arthropoda</taxon>
        <taxon>Hexapoda</taxon>
        <taxon>Insecta</taxon>
        <taxon>Pterygota</taxon>
        <taxon>Neoptera</taxon>
        <taxon>Endopterygota</taxon>
        <taxon>Coleoptera</taxon>
        <taxon>Polyphaga</taxon>
        <taxon>Cucujiformia</taxon>
        <taxon>Tenebrionidae</taxon>
        <taxon>Zophobas</taxon>
    </lineage>
</organism>
<accession>A0AA38HG37</accession>
<keyword evidence="3 4" id="KW-0687">Ribonucleoprotein</keyword>
<dbReference type="FunFam" id="3.30.63.20:FF:000001">
    <property type="entry name" value="40S ribosomal protein S25"/>
    <property type="match status" value="1"/>
</dbReference>
<dbReference type="Gene3D" id="3.30.63.20">
    <property type="match status" value="1"/>
</dbReference>
<feature type="region of interest" description="Disordered" evidence="5">
    <location>
        <begin position="1"/>
        <end position="31"/>
    </location>
</feature>
<keyword evidence="2 4" id="KW-0689">Ribosomal protein</keyword>
<gene>
    <name evidence="6" type="ORF">Zmor_012398</name>
</gene>
<evidence type="ECO:0000313" key="6">
    <source>
        <dbReference type="EMBL" id="KAJ3615653.1"/>
    </source>
</evidence>
<dbReference type="Proteomes" id="UP001168821">
    <property type="component" value="Unassembled WGS sequence"/>
</dbReference>
<evidence type="ECO:0000256" key="4">
    <source>
        <dbReference type="RuleBase" id="RU366057"/>
    </source>
</evidence>
<evidence type="ECO:0000256" key="1">
    <source>
        <dbReference type="ARBA" id="ARBA00009106"/>
    </source>
</evidence>
<sequence length="109" mass="12175">MPPKQQKSKAEKAAAALSGGKGRKKKWSKGKTKDKLNNAVLFNEQTYEKLRKEVPSYKLITAAVVSERLRIRGSLARQAIAQLEKEGLILPVIRHSSLLVYTRNTTAED</sequence>
<evidence type="ECO:0000256" key="5">
    <source>
        <dbReference type="SAM" id="MobiDB-lite"/>
    </source>
</evidence>
<keyword evidence="7" id="KW-1185">Reference proteome</keyword>
<comment type="similarity">
    <text evidence="1 4">Belongs to the eukaryotic ribosomal protein eS25 family.</text>
</comment>
<dbReference type="AlphaFoldDB" id="A0AA38HG37"/>
<dbReference type="GO" id="GO:1990904">
    <property type="term" value="C:ribonucleoprotein complex"/>
    <property type="evidence" value="ECO:0007669"/>
    <property type="project" value="UniProtKB-KW"/>
</dbReference>
<dbReference type="InterPro" id="IPR004977">
    <property type="entry name" value="Ribosomal_eS25"/>
</dbReference>
<feature type="compositionally biased region" description="Basic residues" evidence="5">
    <location>
        <begin position="21"/>
        <end position="30"/>
    </location>
</feature>
<dbReference type="EMBL" id="JALNTZ010003984">
    <property type="protein sequence ID" value="KAJ3615653.1"/>
    <property type="molecule type" value="Genomic_DNA"/>
</dbReference>
<evidence type="ECO:0000313" key="7">
    <source>
        <dbReference type="Proteomes" id="UP001168821"/>
    </source>
</evidence>
<protein>
    <recommendedName>
        <fullName evidence="4">40S ribosomal protein S25</fullName>
    </recommendedName>
</protein>
<dbReference type="PANTHER" id="PTHR12850">
    <property type="entry name" value="40S RIBOSOMAL PROTEIN S25"/>
    <property type="match status" value="1"/>
</dbReference>